<sequence length="214" mass="24320">MKKNNLHNNKEGFKVPDNYFDTFEKRLFEKISQEDQEDSIVSNKISSGLKEPDSYFDTFENQLMQKLNIDKNDSSTLADNLKTGLTTPDNYFENVENTILQKTIGANPDTKVVSLFTRKNILYVSGIAAMIAMIISVSINSNRADSFSFDTLALTDIQEYFEEGNAEISDAEIAELLDDNISFVNTINEDEISDEELENYLSDEELADEIIYVE</sequence>
<keyword evidence="1" id="KW-0472">Membrane</keyword>
<accession>A0ABW5L9Z7</accession>
<evidence type="ECO:0000256" key="1">
    <source>
        <dbReference type="SAM" id="Phobius"/>
    </source>
</evidence>
<protein>
    <submittedName>
        <fullName evidence="2">Uncharacterized protein</fullName>
    </submittedName>
</protein>
<evidence type="ECO:0000313" key="3">
    <source>
        <dbReference type="Proteomes" id="UP001597319"/>
    </source>
</evidence>
<gene>
    <name evidence="2" type="ORF">ACFSR1_01660</name>
</gene>
<name>A0ABW5L9Z7_9FLAO</name>
<comment type="caution">
    <text evidence="2">The sequence shown here is derived from an EMBL/GenBank/DDBJ whole genome shotgun (WGS) entry which is preliminary data.</text>
</comment>
<feature type="transmembrane region" description="Helical" evidence="1">
    <location>
        <begin position="121"/>
        <end position="139"/>
    </location>
</feature>
<dbReference type="RefSeq" id="WP_378288987.1">
    <property type="nucleotide sequence ID" value="NZ_JBHULE010000002.1"/>
</dbReference>
<organism evidence="2 3">
    <name type="scientific">Aquimarina rubra</name>
    <dbReference type="NCBI Taxonomy" id="1920033"/>
    <lineage>
        <taxon>Bacteria</taxon>
        <taxon>Pseudomonadati</taxon>
        <taxon>Bacteroidota</taxon>
        <taxon>Flavobacteriia</taxon>
        <taxon>Flavobacteriales</taxon>
        <taxon>Flavobacteriaceae</taxon>
        <taxon>Aquimarina</taxon>
    </lineage>
</organism>
<proteinExistence type="predicted"/>
<dbReference type="Proteomes" id="UP001597319">
    <property type="component" value="Unassembled WGS sequence"/>
</dbReference>
<dbReference type="EMBL" id="JBHULE010000002">
    <property type="protein sequence ID" value="MFD2561355.1"/>
    <property type="molecule type" value="Genomic_DNA"/>
</dbReference>
<keyword evidence="3" id="KW-1185">Reference proteome</keyword>
<reference evidence="3" key="1">
    <citation type="journal article" date="2019" name="Int. J. Syst. Evol. Microbiol.">
        <title>The Global Catalogue of Microorganisms (GCM) 10K type strain sequencing project: providing services to taxonomists for standard genome sequencing and annotation.</title>
        <authorList>
            <consortium name="The Broad Institute Genomics Platform"/>
            <consortium name="The Broad Institute Genome Sequencing Center for Infectious Disease"/>
            <person name="Wu L."/>
            <person name="Ma J."/>
        </authorList>
    </citation>
    <scope>NUCLEOTIDE SEQUENCE [LARGE SCALE GENOMIC DNA]</scope>
    <source>
        <strain evidence="3">KCTC 52274</strain>
    </source>
</reference>
<evidence type="ECO:0000313" key="2">
    <source>
        <dbReference type="EMBL" id="MFD2561355.1"/>
    </source>
</evidence>
<keyword evidence="1" id="KW-0812">Transmembrane</keyword>
<keyword evidence="1" id="KW-1133">Transmembrane helix</keyword>